<dbReference type="Proteomes" id="UP000266441">
    <property type="component" value="Unassembled WGS sequence"/>
</dbReference>
<reference evidence="2 3" key="1">
    <citation type="journal article" date="2015" name="Int. J. Syst. Evol. Microbiol.">
        <title>Mariniphaga sediminis sp. nov., isolated from coastal sediment.</title>
        <authorList>
            <person name="Wang F.Q."/>
            <person name="Shen Q.Y."/>
            <person name="Chen G.J."/>
            <person name="Du Z.J."/>
        </authorList>
    </citation>
    <scope>NUCLEOTIDE SEQUENCE [LARGE SCALE GENOMIC DNA]</scope>
    <source>
        <strain evidence="2 3">SY21</strain>
    </source>
</reference>
<organism evidence="2 3">
    <name type="scientific">Mariniphaga sediminis</name>
    <dbReference type="NCBI Taxonomy" id="1628158"/>
    <lineage>
        <taxon>Bacteria</taxon>
        <taxon>Pseudomonadati</taxon>
        <taxon>Bacteroidota</taxon>
        <taxon>Bacteroidia</taxon>
        <taxon>Marinilabiliales</taxon>
        <taxon>Prolixibacteraceae</taxon>
        <taxon>Mariniphaga</taxon>
    </lineage>
</organism>
<evidence type="ECO:0000313" key="2">
    <source>
        <dbReference type="EMBL" id="RIH64159.1"/>
    </source>
</evidence>
<name>A0A399CXL0_9BACT</name>
<sequence length="59" mass="6978">MDTIYSKISPNVPLVENQYFVVFMVFFTVSIWDIDFRYGIKNPVNCLPDSFLNTFFNET</sequence>
<accession>A0A399CXL0</accession>
<evidence type="ECO:0000313" key="3">
    <source>
        <dbReference type="Proteomes" id="UP000266441"/>
    </source>
</evidence>
<dbReference type="AlphaFoldDB" id="A0A399CXL0"/>
<evidence type="ECO:0000256" key="1">
    <source>
        <dbReference type="SAM" id="Phobius"/>
    </source>
</evidence>
<comment type="caution">
    <text evidence="2">The sequence shown here is derived from an EMBL/GenBank/DDBJ whole genome shotgun (WGS) entry which is preliminary data.</text>
</comment>
<proteinExistence type="predicted"/>
<keyword evidence="1" id="KW-1133">Transmembrane helix</keyword>
<protein>
    <submittedName>
        <fullName evidence="2">Uncharacterized protein</fullName>
    </submittedName>
</protein>
<keyword evidence="1" id="KW-0472">Membrane</keyword>
<dbReference type="EMBL" id="QWET01000013">
    <property type="protein sequence ID" value="RIH64159.1"/>
    <property type="molecule type" value="Genomic_DNA"/>
</dbReference>
<feature type="transmembrane region" description="Helical" evidence="1">
    <location>
        <begin position="17"/>
        <end position="34"/>
    </location>
</feature>
<gene>
    <name evidence="2" type="ORF">D1164_16520</name>
</gene>
<keyword evidence="3" id="KW-1185">Reference proteome</keyword>
<keyword evidence="1" id="KW-0812">Transmembrane</keyword>